<sequence>LADGAVHPAKTVASGAITLDYAASKVVAGLPYTHTYQSLKWEAGSPIGTAQGQIKRIHGVTLMLLDAMGSQVGPATDDTDVIPFRDVTDPMNTAVPLFTGEKFILFDGDFATDARIVVTGSAPVPFTLLAIAPQIKTNPR</sequence>
<dbReference type="AlphaFoldDB" id="A0A0F9K2P5"/>
<gene>
    <name evidence="1" type="ORF">LCGC14_1686320</name>
</gene>
<accession>A0A0F9K2P5</accession>
<organism evidence="1">
    <name type="scientific">marine sediment metagenome</name>
    <dbReference type="NCBI Taxonomy" id="412755"/>
    <lineage>
        <taxon>unclassified sequences</taxon>
        <taxon>metagenomes</taxon>
        <taxon>ecological metagenomes</taxon>
    </lineage>
</organism>
<comment type="caution">
    <text evidence="1">The sequence shown here is derived from an EMBL/GenBank/DDBJ whole genome shotgun (WGS) entry which is preliminary data.</text>
</comment>
<reference evidence="1" key="1">
    <citation type="journal article" date="2015" name="Nature">
        <title>Complex archaea that bridge the gap between prokaryotes and eukaryotes.</title>
        <authorList>
            <person name="Spang A."/>
            <person name="Saw J.H."/>
            <person name="Jorgensen S.L."/>
            <person name="Zaremba-Niedzwiedzka K."/>
            <person name="Martijn J."/>
            <person name="Lind A.E."/>
            <person name="van Eijk R."/>
            <person name="Schleper C."/>
            <person name="Guy L."/>
            <person name="Ettema T.J."/>
        </authorList>
    </citation>
    <scope>NUCLEOTIDE SEQUENCE</scope>
</reference>
<protein>
    <submittedName>
        <fullName evidence="1">Uncharacterized protein</fullName>
    </submittedName>
</protein>
<evidence type="ECO:0000313" key="1">
    <source>
        <dbReference type="EMBL" id="KKM16393.1"/>
    </source>
</evidence>
<proteinExistence type="predicted"/>
<name>A0A0F9K2P5_9ZZZZ</name>
<feature type="non-terminal residue" evidence="1">
    <location>
        <position position="1"/>
    </location>
</feature>
<dbReference type="EMBL" id="LAZR01014685">
    <property type="protein sequence ID" value="KKM16393.1"/>
    <property type="molecule type" value="Genomic_DNA"/>
</dbReference>